<evidence type="ECO:0000256" key="5">
    <source>
        <dbReference type="ARBA" id="ARBA00023014"/>
    </source>
</evidence>
<feature type="domain" description="2Fe-2S ferredoxin-type" evidence="6">
    <location>
        <begin position="10"/>
        <end position="85"/>
    </location>
</feature>
<dbReference type="SUPFAM" id="SSF54292">
    <property type="entry name" value="2Fe-2S ferredoxin-like"/>
    <property type="match status" value="1"/>
</dbReference>
<dbReference type="GO" id="GO:0016491">
    <property type="term" value="F:oxidoreductase activity"/>
    <property type="evidence" value="ECO:0007669"/>
    <property type="project" value="UniProtKB-KW"/>
</dbReference>
<keyword evidence="5" id="KW-0411">Iron-sulfur</keyword>
<evidence type="ECO:0000313" key="7">
    <source>
        <dbReference type="EMBL" id="OAG93810.1"/>
    </source>
</evidence>
<dbReference type="InterPro" id="IPR036884">
    <property type="entry name" value="2Fe-2S-bd_dom_sf"/>
</dbReference>
<keyword evidence="2" id="KW-0479">Metal-binding</keyword>
<evidence type="ECO:0000259" key="6">
    <source>
        <dbReference type="PROSITE" id="PS51085"/>
    </source>
</evidence>
<evidence type="ECO:0000256" key="4">
    <source>
        <dbReference type="ARBA" id="ARBA00023004"/>
    </source>
</evidence>
<dbReference type="CDD" id="cd00207">
    <property type="entry name" value="fer2"/>
    <property type="match status" value="1"/>
</dbReference>
<dbReference type="Gene3D" id="1.10.150.120">
    <property type="entry name" value="[2Fe-2S]-binding domain"/>
    <property type="match status" value="1"/>
</dbReference>
<reference evidence="7 8" key="1">
    <citation type="submission" date="2016-02" db="EMBL/GenBank/DDBJ databases">
        <title>Draft genome sequence of Acidibacillus ferrooxidans SLC66.</title>
        <authorList>
            <person name="Oliveira G."/>
            <person name="Nancucheo I."/>
            <person name="Dall'Agnol H."/>
            <person name="Johnson B."/>
            <person name="Oliveira R."/>
            <person name="Nunes G.L."/>
            <person name="Tzotzos G."/>
            <person name="Orellana S.C."/>
            <person name="Salim A.C."/>
            <person name="Araujo F.M."/>
        </authorList>
    </citation>
    <scope>NUCLEOTIDE SEQUENCE [LARGE SCALE GENOMIC DNA]</scope>
    <source>
        <strain evidence="7 8">SLC66</strain>
    </source>
</reference>
<dbReference type="InterPro" id="IPR001041">
    <property type="entry name" value="2Fe-2S_ferredoxin-type"/>
</dbReference>
<dbReference type="GO" id="GO:0046872">
    <property type="term" value="F:metal ion binding"/>
    <property type="evidence" value="ECO:0007669"/>
    <property type="project" value="UniProtKB-KW"/>
</dbReference>
<dbReference type="EMBL" id="LSUQ01000023">
    <property type="protein sequence ID" value="OAG93810.1"/>
    <property type="molecule type" value="Genomic_DNA"/>
</dbReference>
<gene>
    <name evidence="7" type="ORF">AYW79_08840</name>
</gene>
<dbReference type="SUPFAM" id="SSF47741">
    <property type="entry name" value="CO dehydrogenase ISP C-domain like"/>
    <property type="match status" value="1"/>
</dbReference>
<dbReference type="InterPro" id="IPR051452">
    <property type="entry name" value="Diverse_Oxidoreductases"/>
</dbReference>
<dbReference type="AlphaFoldDB" id="A0A853KEK0"/>
<dbReference type="PROSITE" id="PS51085">
    <property type="entry name" value="2FE2S_FER_2"/>
    <property type="match status" value="1"/>
</dbReference>
<keyword evidence="3" id="KW-0560">Oxidoreductase</keyword>
<accession>A0A853KEK0</accession>
<dbReference type="InterPro" id="IPR006058">
    <property type="entry name" value="2Fe2S_fd_BS"/>
</dbReference>
<dbReference type="Proteomes" id="UP000077421">
    <property type="component" value="Unassembled WGS sequence"/>
</dbReference>
<evidence type="ECO:0000256" key="2">
    <source>
        <dbReference type="ARBA" id="ARBA00022723"/>
    </source>
</evidence>
<dbReference type="RefSeq" id="WP_067564654.1">
    <property type="nucleotide sequence ID" value="NZ_LSUQ01000023.1"/>
</dbReference>
<comment type="caution">
    <text evidence="7">The sequence shown here is derived from an EMBL/GenBank/DDBJ whole genome shotgun (WGS) entry which is preliminary data.</text>
</comment>
<dbReference type="PANTHER" id="PTHR44379:SF7">
    <property type="entry name" value="XANTHINE DEHYDROGENASE SUBUNIT E-RELATED"/>
    <property type="match status" value="1"/>
</dbReference>
<evidence type="ECO:0000256" key="3">
    <source>
        <dbReference type="ARBA" id="ARBA00023002"/>
    </source>
</evidence>
<evidence type="ECO:0000256" key="1">
    <source>
        <dbReference type="ARBA" id="ARBA00022714"/>
    </source>
</evidence>
<name>A0A853KEK0_9BACL</name>
<dbReference type="InterPro" id="IPR002888">
    <property type="entry name" value="2Fe-2S-bd"/>
</dbReference>
<dbReference type="GO" id="GO:0051537">
    <property type="term" value="F:2 iron, 2 sulfur cluster binding"/>
    <property type="evidence" value="ECO:0007669"/>
    <property type="project" value="UniProtKB-KW"/>
</dbReference>
<dbReference type="PANTHER" id="PTHR44379">
    <property type="entry name" value="OXIDOREDUCTASE WITH IRON-SULFUR SUBUNIT"/>
    <property type="match status" value="1"/>
</dbReference>
<dbReference type="Pfam" id="PF01799">
    <property type="entry name" value="Fer2_2"/>
    <property type="match status" value="1"/>
</dbReference>
<keyword evidence="1" id="KW-0001">2Fe-2S</keyword>
<dbReference type="Pfam" id="PF00111">
    <property type="entry name" value="Fer2"/>
    <property type="match status" value="1"/>
</dbReference>
<dbReference type="InterPro" id="IPR012675">
    <property type="entry name" value="Beta-grasp_dom_sf"/>
</dbReference>
<protein>
    <submittedName>
        <fullName evidence="7">(2Fe-2S)-binding protein</fullName>
    </submittedName>
</protein>
<dbReference type="Gene3D" id="3.10.20.30">
    <property type="match status" value="1"/>
</dbReference>
<dbReference type="InterPro" id="IPR036010">
    <property type="entry name" value="2Fe-2S_ferredoxin-like_sf"/>
</dbReference>
<dbReference type="PROSITE" id="PS00197">
    <property type="entry name" value="2FE2S_FER_1"/>
    <property type="match status" value="1"/>
</dbReference>
<organism evidence="7 8">
    <name type="scientific">Ferroacidibacillus organovorans</name>
    <dbReference type="NCBI Taxonomy" id="1765683"/>
    <lineage>
        <taxon>Bacteria</taxon>
        <taxon>Bacillati</taxon>
        <taxon>Bacillota</taxon>
        <taxon>Bacilli</taxon>
        <taxon>Bacillales</taxon>
        <taxon>Alicyclobacillaceae</taxon>
        <taxon>Ferroacidibacillus</taxon>
    </lineage>
</organism>
<evidence type="ECO:0000313" key="8">
    <source>
        <dbReference type="Proteomes" id="UP000077421"/>
    </source>
</evidence>
<dbReference type="OrthoDB" id="9796880at2"/>
<sequence>MSVRCGLRPGVFEVHVNGQFREVVLRSSDTLLHALRDLGLTGAKPGCENGDCGACTVLLDGVPVHACLTLGVEAVGHSVTTAEGLVDSPIRQAFIDYWAIQCGYCTPGFVVVCHALVTQCKEPTDEQIKEWLQPNLCRCTGYQEIKDAVHAVLRHSTQTTQGGDKE</sequence>
<proteinExistence type="predicted"/>
<keyword evidence="4" id="KW-0408">Iron</keyword>